<protein>
    <submittedName>
        <fullName evidence="1">Uncharacterized protein</fullName>
    </submittedName>
</protein>
<dbReference type="Proteomes" id="UP001160483">
    <property type="component" value="Unassembled WGS sequence"/>
</dbReference>
<proteinExistence type="predicted"/>
<name>A0AAU9LC91_9STRA</name>
<evidence type="ECO:0000313" key="1">
    <source>
        <dbReference type="EMBL" id="CAH0477686.1"/>
    </source>
</evidence>
<sequence length="168" mass="19143">MSDLPIKSAEGGMLDHNDFQYLTSFDWKALCFLVDVAGTTTVVAMLKDTPERLQRVAYQDFVNRELADLRRKASVSLVATGSNVVKQSLLCGRAKQRSGLWAGLWPIRDVYGYKGIKDNIRLAFEPPQDEHHHRSAFLVLKLDRLSLLDYIQQARHLASWTSPIRSIW</sequence>
<dbReference type="EMBL" id="CAKKTJ010000182">
    <property type="protein sequence ID" value="CAH0477686.1"/>
    <property type="molecule type" value="Genomic_DNA"/>
</dbReference>
<organism evidence="1 2">
    <name type="scientific">Peronospora belbahrii</name>
    <dbReference type="NCBI Taxonomy" id="622444"/>
    <lineage>
        <taxon>Eukaryota</taxon>
        <taxon>Sar</taxon>
        <taxon>Stramenopiles</taxon>
        <taxon>Oomycota</taxon>
        <taxon>Peronosporomycetes</taxon>
        <taxon>Peronosporales</taxon>
        <taxon>Peronosporaceae</taxon>
        <taxon>Peronospora</taxon>
    </lineage>
</organism>
<dbReference type="AlphaFoldDB" id="A0AAU9LC91"/>
<gene>
    <name evidence="1" type="ORF">PBS003_LOCUS4423</name>
</gene>
<accession>A0AAU9LC91</accession>
<evidence type="ECO:0000313" key="2">
    <source>
        <dbReference type="Proteomes" id="UP001160483"/>
    </source>
</evidence>
<reference evidence="1" key="1">
    <citation type="submission" date="2021-11" db="EMBL/GenBank/DDBJ databases">
        <authorList>
            <person name="Islam A."/>
            <person name="Islam S."/>
            <person name="Flora M.S."/>
            <person name="Rahman M."/>
            <person name="Ziaur R.M."/>
            <person name="Epstein J.H."/>
            <person name="Hassan M."/>
            <person name="Klassen M."/>
            <person name="Woodard K."/>
            <person name="Webb A."/>
            <person name="Webby R.J."/>
            <person name="El Zowalaty M.E."/>
        </authorList>
    </citation>
    <scope>NUCLEOTIDE SEQUENCE</scope>
    <source>
        <strain evidence="1">Pbs3</strain>
    </source>
</reference>
<comment type="caution">
    <text evidence="1">The sequence shown here is derived from an EMBL/GenBank/DDBJ whole genome shotgun (WGS) entry which is preliminary data.</text>
</comment>